<feature type="signal peptide" evidence="8">
    <location>
        <begin position="1"/>
        <end position="29"/>
    </location>
</feature>
<gene>
    <name evidence="10" type="ORF">EHO51_13360</name>
</gene>
<keyword evidence="4 8" id="KW-0732">Signal</keyword>
<keyword evidence="10" id="KW-0575">Peroxidase</keyword>
<evidence type="ECO:0000256" key="1">
    <source>
        <dbReference type="ARBA" id="ARBA00004196"/>
    </source>
</evidence>
<keyword evidence="5" id="KW-0560">Oxidoreductase</keyword>
<dbReference type="PROSITE" id="PS51007">
    <property type="entry name" value="CYTC"/>
    <property type="match status" value="2"/>
</dbReference>
<keyword evidence="3 7" id="KW-0479">Metal-binding</keyword>
<evidence type="ECO:0000256" key="8">
    <source>
        <dbReference type="SAM" id="SignalP"/>
    </source>
</evidence>
<evidence type="ECO:0000256" key="3">
    <source>
        <dbReference type="ARBA" id="ARBA00022723"/>
    </source>
</evidence>
<dbReference type="KEGG" id="mros:EHO51_13360"/>
<organism evidence="10 11">
    <name type="scientific">Methylocystis rosea</name>
    <dbReference type="NCBI Taxonomy" id="173366"/>
    <lineage>
        <taxon>Bacteria</taxon>
        <taxon>Pseudomonadati</taxon>
        <taxon>Pseudomonadota</taxon>
        <taxon>Alphaproteobacteria</taxon>
        <taxon>Hyphomicrobiales</taxon>
        <taxon>Methylocystaceae</taxon>
        <taxon>Methylocystis</taxon>
    </lineage>
</organism>
<dbReference type="AlphaFoldDB" id="A0A3G8M9N5"/>
<dbReference type="InterPro" id="IPR051395">
    <property type="entry name" value="Cytochrome_c_Peroxidase/MauG"/>
</dbReference>
<dbReference type="InterPro" id="IPR009056">
    <property type="entry name" value="Cyt_c-like_dom"/>
</dbReference>
<evidence type="ECO:0000313" key="11">
    <source>
        <dbReference type="Proteomes" id="UP000273982"/>
    </source>
</evidence>
<dbReference type="GO" id="GO:0046872">
    <property type="term" value="F:metal ion binding"/>
    <property type="evidence" value="ECO:0007669"/>
    <property type="project" value="UniProtKB-KW"/>
</dbReference>
<protein>
    <submittedName>
        <fullName evidence="10">Cytochrome-c peroxidase</fullName>
    </submittedName>
</protein>
<reference evidence="10 11" key="1">
    <citation type="submission" date="2018-11" db="EMBL/GenBank/DDBJ databases">
        <title>Genome squencing of methanotrophic bacteria isolated from alkaline groundwater in Korea.</title>
        <authorList>
            <person name="Nguyen L.N."/>
        </authorList>
    </citation>
    <scope>NUCLEOTIDE SEQUENCE [LARGE SCALE GENOMIC DNA]</scope>
    <source>
        <strain evidence="10 11">GW6</strain>
    </source>
</reference>
<dbReference type="GO" id="GO:0030313">
    <property type="term" value="C:cell envelope"/>
    <property type="evidence" value="ECO:0007669"/>
    <property type="project" value="UniProtKB-SubCell"/>
</dbReference>
<dbReference type="GO" id="GO:0009055">
    <property type="term" value="F:electron transfer activity"/>
    <property type="evidence" value="ECO:0007669"/>
    <property type="project" value="InterPro"/>
</dbReference>
<dbReference type="Pfam" id="PF03150">
    <property type="entry name" value="CCP_MauG"/>
    <property type="match status" value="1"/>
</dbReference>
<keyword evidence="6 7" id="KW-0408">Iron</keyword>
<dbReference type="SUPFAM" id="SSF46626">
    <property type="entry name" value="Cytochrome c"/>
    <property type="match status" value="2"/>
</dbReference>
<evidence type="ECO:0000313" key="10">
    <source>
        <dbReference type="EMBL" id="AZG78636.1"/>
    </source>
</evidence>
<feature type="chain" id="PRO_5018127741" evidence="8">
    <location>
        <begin position="30"/>
        <end position="418"/>
    </location>
</feature>
<evidence type="ECO:0000259" key="9">
    <source>
        <dbReference type="PROSITE" id="PS51007"/>
    </source>
</evidence>
<dbReference type="EMBL" id="CP034086">
    <property type="protein sequence ID" value="AZG78636.1"/>
    <property type="molecule type" value="Genomic_DNA"/>
</dbReference>
<dbReference type="GO" id="GO:0004130">
    <property type="term" value="F:cytochrome-c peroxidase activity"/>
    <property type="evidence" value="ECO:0007669"/>
    <property type="project" value="TreeGrafter"/>
</dbReference>
<evidence type="ECO:0000256" key="4">
    <source>
        <dbReference type="ARBA" id="ARBA00022729"/>
    </source>
</evidence>
<feature type="domain" description="Cytochrome c" evidence="9">
    <location>
        <begin position="229"/>
        <end position="413"/>
    </location>
</feature>
<proteinExistence type="predicted"/>
<evidence type="ECO:0000256" key="7">
    <source>
        <dbReference type="PROSITE-ProRule" id="PRU00433"/>
    </source>
</evidence>
<dbReference type="PANTHER" id="PTHR30600:SF10">
    <property type="entry name" value="BLL6722 PROTEIN"/>
    <property type="match status" value="1"/>
</dbReference>
<sequence length="418" mass="45134">MTLSCLRKARQAALCAVFAVLGSPLDAQPAPPRAGAADERGLTALELLGKRVFEDASLSRPAGVSCASCHDAATAFQGNNGSSVPAVARGSLPTSLGKRNTPSIMYASFAPPFEFIDDKDEETGKIEKIPAGGQFFDGRAHDLLAQVEGPMLDPLEMNAPSKRFIVETVQGGAYADLVRQVYGDKVFADPDAAFVKLAQAVVAFEASARFHPFASKFDDYLRGQTQLTALEKKGFELFKDPKKGNCLACHAGKEDSRNPQDWLFTDFTYDALGGPRNKAIPTAAKADSAPDLGLCARPGLAEVAPADFKVESVCGAFKVPTLRNIAVTGPYLHNGVFDKLRDVVAFYATRDTDPGHWYPKDRSGKPEKFDDLPATAHENVNLDEVPYDRKPGQKPRLSDKDIDAIVAFLETLTDRNKP</sequence>
<evidence type="ECO:0000256" key="6">
    <source>
        <dbReference type="ARBA" id="ARBA00023004"/>
    </source>
</evidence>
<dbReference type="InterPro" id="IPR036909">
    <property type="entry name" value="Cyt_c-like_dom_sf"/>
</dbReference>
<dbReference type="Proteomes" id="UP000273982">
    <property type="component" value="Chromosome"/>
</dbReference>
<accession>A0A3G8M9N5</accession>
<dbReference type="InterPro" id="IPR004852">
    <property type="entry name" value="Di-haem_cyt_c_peroxidsae"/>
</dbReference>
<name>A0A3G8M9N5_9HYPH</name>
<dbReference type="PANTHER" id="PTHR30600">
    <property type="entry name" value="CYTOCHROME C PEROXIDASE-RELATED"/>
    <property type="match status" value="1"/>
</dbReference>
<dbReference type="Gene3D" id="1.10.760.10">
    <property type="entry name" value="Cytochrome c-like domain"/>
    <property type="match status" value="2"/>
</dbReference>
<evidence type="ECO:0000256" key="5">
    <source>
        <dbReference type="ARBA" id="ARBA00023002"/>
    </source>
</evidence>
<comment type="subcellular location">
    <subcellularLocation>
        <location evidence="1">Cell envelope</location>
    </subcellularLocation>
</comment>
<feature type="domain" description="Cytochrome c" evidence="9">
    <location>
        <begin position="44"/>
        <end position="151"/>
    </location>
</feature>
<keyword evidence="2 7" id="KW-0349">Heme</keyword>
<evidence type="ECO:0000256" key="2">
    <source>
        <dbReference type="ARBA" id="ARBA00022617"/>
    </source>
</evidence>
<dbReference type="GO" id="GO:0020037">
    <property type="term" value="F:heme binding"/>
    <property type="evidence" value="ECO:0007669"/>
    <property type="project" value="InterPro"/>
</dbReference>